<organismHost>
    <name type="scientific">Dianthus caryophyllus</name>
    <name type="common">Carnation</name>
    <name type="synonym">Clove pink</name>
    <dbReference type="NCBI Taxonomy" id="3570"/>
</organismHost>
<organismHost>
    <name type="scientific">Dianthus chinensis</name>
    <name type="common">rainbow pink</name>
    <dbReference type="NCBI Taxonomy" id="118431"/>
</organismHost>
<dbReference type="EMBL" id="MT682299">
    <property type="protein sequence ID" value="QWC36221.1"/>
    <property type="molecule type" value="Genomic_RNA"/>
</dbReference>
<sequence>MDIEPEVPVVEKQALAGNRGKQKTRRSVAKDAIRKPASDSANGGNWVNVADKIEVHIHFNF</sequence>
<feature type="region of interest" description="Disordered" evidence="3">
    <location>
        <begin position="13"/>
        <end position="43"/>
    </location>
</feature>
<evidence type="ECO:0000256" key="1">
    <source>
        <dbReference type="ARBA" id="ARBA00022448"/>
    </source>
</evidence>
<organismHost>
    <name type="scientific">Dianthus superbus</name>
    <dbReference type="NCBI Taxonomy" id="288950"/>
</organismHost>
<dbReference type="GO" id="GO:0046740">
    <property type="term" value="P:transport of virus in host, cell to cell"/>
    <property type="evidence" value="ECO:0007669"/>
    <property type="project" value="UniProtKB-KW"/>
</dbReference>
<organismHost>
    <name type="scientific">Begonia</name>
    <dbReference type="NCBI Taxonomy" id="3681"/>
</organismHost>
<evidence type="ECO:0000256" key="3">
    <source>
        <dbReference type="SAM" id="MobiDB-lite"/>
    </source>
</evidence>
<reference evidence="4" key="1">
    <citation type="submission" date="2020-06" db="EMBL/GenBank/DDBJ databases">
        <authorList>
            <person name="Knierim D."/>
            <person name="Margaria P."/>
            <person name="Menzel W."/>
            <person name="Winter S."/>
        </authorList>
    </citation>
    <scope>NUCLEOTIDE SEQUENCE</scope>
    <source>
        <strain evidence="4">DSMZ PV-0086</strain>
    </source>
</reference>
<name>A0A8E8FTG2_CARMV</name>
<organism evidence="4">
    <name type="scientific">Carnation mottle virus</name>
    <name type="common">CarMV</name>
    <dbReference type="NCBI Taxonomy" id="11986"/>
    <lineage>
        <taxon>Viruses</taxon>
        <taxon>Riboviria</taxon>
        <taxon>Orthornavirae</taxon>
        <taxon>Kitrinoviricota</taxon>
        <taxon>Tolucaviricetes</taxon>
        <taxon>Tolivirales</taxon>
        <taxon>Tombusviridae</taxon>
        <taxon>Procedovirinae</taxon>
        <taxon>Alphacarmovirus</taxon>
        <taxon>Alphacarmovirus dianthi</taxon>
    </lineage>
</organism>
<evidence type="ECO:0000313" key="4">
    <source>
        <dbReference type="EMBL" id="QWC36221.1"/>
    </source>
</evidence>
<organismHost>
    <name type="scientific">Dianthus barbatus</name>
    <dbReference type="NCBI Taxonomy" id="278075"/>
</organismHost>
<organismHost>
    <name type="scientific">Saponaria officinalis</name>
    <name type="common">Common soapwort</name>
    <name type="synonym">Lychnis saponaria</name>
    <dbReference type="NCBI Taxonomy" id="3572"/>
</organismHost>
<proteinExistence type="predicted"/>
<keyword evidence="2" id="KW-0916">Viral movement protein</keyword>
<dbReference type="InterPro" id="IPR007982">
    <property type="entry name" value="Tombusvirus_movement"/>
</dbReference>
<accession>A0A8E8FTG2</accession>
<feature type="compositionally biased region" description="Basic and acidic residues" evidence="3">
    <location>
        <begin position="28"/>
        <end position="37"/>
    </location>
</feature>
<evidence type="ECO:0000256" key="2">
    <source>
        <dbReference type="ARBA" id="ARBA00023031"/>
    </source>
</evidence>
<keyword evidence="1" id="KW-0813">Transport</keyword>
<organismHost>
    <name type="scientific">Malus domestica</name>
    <name type="common">Apple</name>
    <name type="synonym">Pyrus malus</name>
    <dbReference type="NCBI Taxonomy" id="3750"/>
</organismHost>
<protein>
    <submittedName>
        <fullName evidence="4">Movement protein 1</fullName>
    </submittedName>
</protein>
<dbReference type="Pfam" id="PF05318">
    <property type="entry name" value="Tombus_movement"/>
    <property type="match status" value="1"/>
</dbReference>
<gene>
    <name evidence="4" type="primary">ORF3</name>
</gene>